<keyword evidence="3" id="KW-1185">Reference proteome</keyword>
<evidence type="ECO:0000256" key="1">
    <source>
        <dbReference type="SAM" id="MobiDB-lite"/>
    </source>
</evidence>
<gene>
    <name evidence="2" type="ORF">ACFO6Q_02485</name>
</gene>
<dbReference type="RefSeq" id="WP_380018923.1">
    <property type="nucleotide sequence ID" value="NZ_JBHSHD010000003.1"/>
</dbReference>
<sequence length="125" mass="12479">MSIHGVAKGPPTTNPPSAPQDAGSASKSLRVGDLPFRDGNVTINRSADGTPVVSPPSASIRSTGDGTWEITTPEGKVYEVSADDAGSSEAEASSDSSRPAAGPPTTNPPQVIEAGPPTTNPTANS</sequence>
<feature type="compositionally biased region" description="Polar residues" evidence="1">
    <location>
        <begin position="56"/>
        <end position="65"/>
    </location>
</feature>
<evidence type="ECO:0008006" key="4">
    <source>
        <dbReference type="Google" id="ProtNLM"/>
    </source>
</evidence>
<feature type="region of interest" description="Disordered" evidence="1">
    <location>
        <begin position="1"/>
        <end position="125"/>
    </location>
</feature>
<comment type="caution">
    <text evidence="2">The sequence shown here is derived from an EMBL/GenBank/DDBJ whole genome shotgun (WGS) entry which is preliminary data.</text>
</comment>
<evidence type="ECO:0000313" key="3">
    <source>
        <dbReference type="Proteomes" id="UP001595886"/>
    </source>
</evidence>
<protein>
    <recommendedName>
        <fullName evidence="4">Bacterial Ig domain-containing protein</fullName>
    </recommendedName>
</protein>
<evidence type="ECO:0000313" key="2">
    <source>
        <dbReference type="EMBL" id="MFC4819173.1"/>
    </source>
</evidence>
<proteinExistence type="predicted"/>
<organism evidence="2 3">
    <name type="scientific">Dokdonella ginsengisoli</name>
    <dbReference type="NCBI Taxonomy" id="363846"/>
    <lineage>
        <taxon>Bacteria</taxon>
        <taxon>Pseudomonadati</taxon>
        <taxon>Pseudomonadota</taxon>
        <taxon>Gammaproteobacteria</taxon>
        <taxon>Lysobacterales</taxon>
        <taxon>Rhodanobacteraceae</taxon>
        <taxon>Dokdonella</taxon>
    </lineage>
</organism>
<dbReference type="Proteomes" id="UP001595886">
    <property type="component" value="Unassembled WGS sequence"/>
</dbReference>
<reference evidence="3" key="1">
    <citation type="journal article" date="2019" name="Int. J. Syst. Evol. Microbiol.">
        <title>The Global Catalogue of Microorganisms (GCM) 10K type strain sequencing project: providing services to taxonomists for standard genome sequencing and annotation.</title>
        <authorList>
            <consortium name="The Broad Institute Genomics Platform"/>
            <consortium name="The Broad Institute Genome Sequencing Center for Infectious Disease"/>
            <person name="Wu L."/>
            <person name="Ma J."/>
        </authorList>
    </citation>
    <scope>NUCLEOTIDE SEQUENCE [LARGE SCALE GENOMIC DNA]</scope>
    <source>
        <strain evidence="3">CCUG 30340</strain>
    </source>
</reference>
<feature type="compositionally biased region" description="Low complexity" evidence="1">
    <location>
        <begin position="79"/>
        <end position="100"/>
    </location>
</feature>
<name>A0ABV9QPD1_9GAMM</name>
<dbReference type="EMBL" id="JBHSHD010000003">
    <property type="protein sequence ID" value="MFC4819173.1"/>
    <property type="molecule type" value="Genomic_DNA"/>
</dbReference>
<accession>A0ABV9QPD1</accession>